<evidence type="ECO:0000313" key="1">
    <source>
        <dbReference type="EMBL" id="KAH6936225.1"/>
    </source>
</evidence>
<reference evidence="1" key="1">
    <citation type="submission" date="2020-05" db="EMBL/GenBank/DDBJ databases">
        <title>Large-scale comparative analyses of tick genomes elucidate their genetic diversity and vector capacities.</title>
        <authorList>
            <person name="Jia N."/>
            <person name="Wang J."/>
            <person name="Shi W."/>
            <person name="Du L."/>
            <person name="Sun Y."/>
            <person name="Zhan W."/>
            <person name="Jiang J."/>
            <person name="Wang Q."/>
            <person name="Zhang B."/>
            <person name="Ji P."/>
            <person name="Sakyi L.B."/>
            <person name="Cui X."/>
            <person name="Yuan T."/>
            <person name="Jiang B."/>
            <person name="Yang W."/>
            <person name="Lam T.T.-Y."/>
            <person name="Chang Q."/>
            <person name="Ding S."/>
            <person name="Wang X."/>
            <person name="Zhu J."/>
            <person name="Ruan X."/>
            <person name="Zhao L."/>
            <person name="Wei J."/>
            <person name="Que T."/>
            <person name="Du C."/>
            <person name="Cheng J."/>
            <person name="Dai P."/>
            <person name="Han X."/>
            <person name="Huang E."/>
            <person name="Gao Y."/>
            <person name="Liu J."/>
            <person name="Shao H."/>
            <person name="Ye R."/>
            <person name="Li L."/>
            <person name="Wei W."/>
            <person name="Wang X."/>
            <person name="Wang C."/>
            <person name="Yang T."/>
            <person name="Huo Q."/>
            <person name="Li W."/>
            <person name="Guo W."/>
            <person name="Chen H."/>
            <person name="Zhou L."/>
            <person name="Ni X."/>
            <person name="Tian J."/>
            <person name="Zhou Y."/>
            <person name="Sheng Y."/>
            <person name="Liu T."/>
            <person name="Pan Y."/>
            <person name="Xia L."/>
            <person name="Li J."/>
            <person name="Zhao F."/>
            <person name="Cao W."/>
        </authorList>
    </citation>
    <scope>NUCLEOTIDE SEQUENCE</scope>
    <source>
        <strain evidence="1">Hyas-2018</strain>
    </source>
</reference>
<organism evidence="1 2">
    <name type="scientific">Hyalomma asiaticum</name>
    <name type="common">Tick</name>
    <dbReference type="NCBI Taxonomy" id="266040"/>
    <lineage>
        <taxon>Eukaryota</taxon>
        <taxon>Metazoa</taxon>
        <taxon>Ecdysozoa</taxon>
        <taxon>Arthropoda</taxon>
        <taxon>Chelicerata</taxon>
        <taxon>Arachnida</taxon>
        <taxon>Acari</taxon>
        <taxon>Parasitiformes</taxon>
        <taxon>Ixodida</taxon>
        <taxon>Ixodoidea</taxon>
        <taxon>Ixodidae</taxon>
        <taxon>Hyalomminae</taxon>
        <taxon>Hyalomma</taxon>
    </lineage>
</organism>
<evidence type="ECO:0000313" key="2">
    <source>
        <dbReference type="Proteomes" id="UP000821845"/>
    </source>
</evidence>
<keyword evidence="2" id="KW-1185">Reference proteome</keyword>
<proteinExistence type="predicted"/>
<accession>A0ACB7SNL5</accession>
<sequence length="150" mass="16858">MFVPNRSKALPASLEISLLSRPVERAVIFQSPQVCRGTGPPGGDKDGQARTITSTSSAHWESLVRARMEDREPQALRHHPASLRLHFVPHPSAPGTLWCDMSTATPPPFILAAFRLAVFQFLHDICNPRIRATRRLFTQRDVWLKINISK</sequence>
<gene>
    <name evidence="1" type="ORF">HPB50_015005</name>
</gene>
<dbReference type="Proteomes" id="UP000821845">
    <property type="component" value="Chromosome 3"/>
</dbReference>
<protein>
    <submittedName>
        <fullName evidence="1">Uncharacterized protein</fullName>
    </submittedName>
</protein>
<dbReference type="EMBL" id="CM023483">
    <property type="protein sequence ID" value="KAH6936225.1"/>
    <property type="molecule type" value="Genomic_DNA"/>
</dbReference>
<comment type="caution">
    <text evidence="1">The sequence shown here is derived from an EMBL/GenBank/DDBJ whole genome shotgun (WGS) entry which is preliminary data.</text>
</comment>
<name>A0ACB7SNL5_HYAAI</name>